<reference evidence="12" key="1">
    <citation type="submission" date="2022-08" db="UniProtKB">
        <authorList>
            <consortium name="EnsemblMetazoa"/>
        </authorList>
    </citation>
    <scope>IDENTIFICATION</scope>
    <source>
        <strain evidence="12">Israel</strain>
    </source>
</reference>
<sequence>MKEMFTQEDVRMVNANGEKHGTITPRINNATNFEVTTLRIDVATDGRHAEVEFTTDWQLDANRRDLTINSMFMDLDNGAIYDYFYGYEDLQRRRVAFVGNPETRIQEDYLRILRYFRFYGRIATEPDNHDEETLKAIEKNIGGLERISGERIWMELKKILQGRFCSELVKVMMKCGMARYIGLPEVPNMEEFEKVCEGQKNFDKPANAATILSSLLWTPEDAIKLHERLKLSAFERDLIFYISQNRENTRNIQEILHFQKMCFQTTGKKSDLRSFIEQLLIYHNRRDLYKILAAWEIPQFPVSGIQLKDQGCPAGKSMGNVMNALREIWAQDEFKATAEDLLKHVPDILEKMTTMKQGIYCEGLKRKKSVLAQLETRTVSMNEIQEYLCVRELHSSFRPDFRHRGFTVHFEGHLAQTNPDEPLSTESSQMVIIL</sequence>
<comment type="similarity">
    <text evidence="2 9">Belongs to the tRNA nucleotidyltransferase/poly(A) polymerase family.</text>
</comment>
<accession>A0A1B0D0E8</accession>
<evidence type="ECO:0000256" key="6">
    <source>
        <dbReference type="ARBA" id="ARBA00022723"/>
    </source>
</evidence>
<dbReference type="PANTHER" id="PTHR46173">
    <property type="entry name" value="CCA TRNA NUCLEOTIDYLTRANSFERASE 1, MITOCHONDRIAL"/>
    <property type="match status" value="1"/>
</dbReference>
<dbReference type="InterPro" id="IPR050264">
    <property type="entry name" value="Bact_CCA-adding_enz_type3_sf"/>
</dbReference>
<keyword evidence="8" id="KW-0460">Magnesium</keyword>
<dbReference type="CDD" id="cd05398">
    <property type="entry name" value="NT_ClassII-CCAase"/>
    <property type="match status" value="1"/>
</dbReference>
<dbReference type="AlphaFoldDB" id="A0A1B0D0E8"/>
<comment type="cofactor">
    <cofactor evidence="1">
        <name>Mg(2+)</name>
        <dbReference type="ChEBI" id="CHEBI:18420"/>
    </cofactor>
</comment>
<keyword evidence="4" id="KW-0819">tRNA processing</keyword>
<feature type="domain" description="tRNA nucleotidyltransferase/poly(A) polymerase RNA and SrmB- binding" evidence="11">
    <location>
        <begin position="130"/>
        <end position="185"/>
    </location>
</feature>
<evidence type="ECO:0000256" key="1">
    <source>
        <dbReference type="ARBA" id="ARBA00001946"/>
    </source>
</evidence>
<dbReference type="GO" id="GO:0000049">
    <property type="term" value="F:tRNA binding"/>
    <property type="evidence" value="ECO:0007669"/>
    <property type="project" value="TreeGrafter"/>
</dbReference>
<dbReference type="Pfam" id="PF12627">
    <property type="entry name" value="PolyA_pol_RNAbd"/>
    <property type="match status" value="1"/>
</dbReference>
<dbReference type="GO" id="GO:0046872">
    <property type="term" value="F:metal ion binding"/>
    <property type="evidence" value="ECO:0007669"/>
    <property type="project" value="UniProtKB-KW"/>
</dbReference>
<evidence type="ECO:0000256" key="7">
    <source>
        <dbReference type="ARBA" id="ARBA00022741"/>
    </source>
</evidence>
<keyword evidence="9" id="KW-0694">RNA-binding</keyword>
<dbReference type="Proteomes" id="UP000092462">
    <property type="component" value="Unassembled WGS sequence"/>
</dbReference>
<organism evidence="12 13">
    <name type="scientific">Phlebotomus papatasi</name>
    <name type="common">Sandfly</name>
    <dbReference type="NCBI Taxonomy" id="29031"/>
    <lineage>
        <taxon>Eukaryota</taxon>
        <taxon>Metazoa</taxon>
        <taxon>Ecdysozoa</taxon>
        <taxon>Arthropoda</taxon>
        <taxon>Hexapoda</taxon>
        <taxon>Insecta</taxon>
        <taxon>Pterygota</taxon>
        <taxon>Neoptera</taxon>
        <taxon>Endopterygota</taxon>
        <taxon>Diptera</taxon>
        <taxon>Nematocera</taxon>
        <taxon>Psychodoidea</taxon>
        <taxon>Psychodidae</taxon>
        <taxon>Phlebotomus</taxon>
        <taxon>Phlebotomus</taxon>
    </lineage>
</organism>
<dbReference type="Gene3D" id="1.10.3090.10">
    <property type="entry name" value="cca-adding enzyme, domain 2"/>
    <property type="match status" value="1"/>
</dbReference>
<evidence type="ECO:0000256" key="9">
    <source>
        <dbReference type="RuleBase" id="RU003953"/>
    </source>
</evidence>
<dbReference type="InterPro" id="IPR002646">
    <property type="entry name" value="PolA_pol_head_dom"/>
</dbReference>
<dbReference type="VEuPathDB" id="VectorBase:PPAPM1_012633"/>
<evidence type="ECO:0000313" key="13">
    <source>
        <dbReference type="Proteomes" id="UP000092462"/>
    </source>
</evidence>
<evidence type="ECO:0000256" key="4">
    <source>
        <dbReference type="ARBA" id="ARBA00022694"/>
    </source>
</evidence>
<feature type="domain" description="Poly A polymerase head" evidence="10">
    <location>
        <begin position="2"/>
        <end position="95"/>
    </location>
</feature>
<name>A0A1B0D0E8_PHLPP</name>
<dbReference type="GO" id="GO:0005739">
    <property type="term" value="C:mitochondrion"/>
    <property type="evidence" value="ECO:0007669"/>
    <property type="project" value="TreeGrafter"/>
</dbReference>
<dbReference type="GO" id="GO:0016779">
    <property type="term" value="F:nucleotidyltransferase activity"/>
    <property type="evidence" value="ECO:0007669"/>
    <property type="project" value="UniProtKB-KW"/>
</dbReference>
<keyword evidence="3 9" id="KW-0808">Transferase</keyword>
<keyword evidence="5" id="KW-0548">Nucleotidyltransferase</keyword>
<evidence type="ECO:0008006" key="14">
    <source>
        <dbReference type="Google" id="ProtNLM"/>
    </source>
</evidence>
<dbReference type="PANTHER" id="PTHR46173:SF1">
    <property type="entry name" value="CCA TRNA NUCLEOTIDYLTRANSFERASE 1, MITOCHONDRIAL"/>
    <property type="match status" value="1"/>
</dbReference>
<dbReference type="EnsemblMetazoa" id="PPAI000820-RA">
    <property type="protein sequence ID" value="PPAI000820-PA"/>
    <property type="gene ID" value="PPAI000820"/>
</dbReference>
<dbReference type="SUPFAM" id="SSF81301">
    <property type="entry name" value="Nucleotidyltransferase"/>
    <property type="match status" value="1"/>
</dbReference>
<proteinExistence type="inferred from homology"/>
<evidence type="ECO:0000256" key="5">
    <source>
        <dbReference type="ARBA" id="ARBA00022695"/>
    </source>
</evidence>
<dbReference type="InterPro" id="IPR032828">
    <property type="entry name" value="PolyA_RNA-bd"/>
</dbReference>
<evidence type="ECO:0000256" key="8">
    <source>
        <dbReference type="ARBA" id="ARBA00022842"/>
    </source>
</evidence>
<keyword evidence="6" id="KW-0479">Metal-binding</keyword>
<keyword evidence="7" id="KW-0547">Nucleotide-binding</keyword>
<evidence type="ECO:0000259" key="11">
    <source>
        <dbReference type="Pfam" id="PF12627"/>
    </source>
</evidence>
<dbReference type="VEuPathDB" id="VectorBase:PPAI000820"/>
<keyword evidence="13" id="KW-1185">Reference proteome</keyword>
<dbReference type="Pfam" id="PF01743">
    <property type="entry name" value="PolyA_pol"/>
    <property type="match status" value="1"/>
</dbReference>
<evidence type="ECO:0000256" key="2">
    <source>
        <dbReference type="ARBA" id="ARBA00007265"/>
    </source>
</evidence>
<evidence type="ECO:0000313" key="12">
    <source>
        <dbReference type="EnsemblMetazoa" id="PPAI000820-PA"/>
    </source>
</evidence>
<dbReference type="GO" id="GO:0001680">
    <property type="term" value="P:tRNA 3'-terminal CCA addition"/>
    <property type="evidence" value="ECO:0007669"/>
    <property type="project" value="TreeGrafter"/>
</dbReference>
<dbReference type="GO" id="GO:1990180">
    <property type="term" value="P:mitochondrial tRNA 3'-end processing"/>
    <property type="evidence" value="ECO:0007669"/>
    <property type="project" value="TreeGrafter"/>
</dbReference>
<dbReference type="GO" id="GO:0000166">
    <property type="term" value="F:nucleotide binding"/>
    <property type="evidence" value="ECO:0007669"/>
    <property type="project" value="UniProtKB-KW"/>
</dbReference>
<evidence type="ECO:0000259" key="10">
    <source>
        <dbReference type="Pfam" id="PF01743"/>
    </source>
</evidence>
<protein>
    <recommendedName>
        <fullName evidence="14">Poly A polymerase head domain-containing protein</fullName>
    </recommendedName>
</protein>
<dbReference type="SUPFAM" id="SSF81891">
    <property type="entry name" value="Poly A polymerase C-terminal region-like"/>
    <property type="match status" value="1"/>
</dbReference>
<evidence type="ECO:0000256" key="3">
    <source>
        <dbReference type="ARBA" id="ARBA00022679"/>
    </source>
</evidence>
<dbReference type="EMBL" id="AJVK01021350">
    <property type="status" value="NOT_ANNOTATED_CDS"/>
    <property type="molecule type" value="Genomic_DNA"/>
</dbReference>
<dbReference type="InterPro" id="IPR043519">
    <property type="entry name" value="NT_sf"/>
</dbReference>
<dbReference type="Gene3D" id="3.30.460.10">
    <property type="entry name" value="Beta Polymerase, domain 2"/>
    <property type="match status" value="1"/>
</dbReference>